<keyword evidence="3 7" id="KW-0547">Nucleotide-binding</keyword>
<feature type="region of interest" description="Adenylyl transferase" evidence="7">
    <location>
        <begin position="472"/>
        <end position="972"/>
    </location>
</feature>
<evidence type="ECO:0000259" key="8">
    <source>
        <dbReference type="Pfam" id="PF03710"/>
    </source>
</evidence>
<feature type="domain" description="PII-uridylyltransferase/Glutamine-synthetase adenylyltransferase" evidence="9">
    <location>
        <begin position="321"/>
        <end position="459"/>
    </location>
</feature>
<feature type="region of interest" description="Adenylyl removase" evidence="7">
    <location>
        <begin position="1"/>
        <end position="464"/>
    </location>
</feature>
<comment type="catalytic activity">
    <reaction evidence="7">
        <text>[glutamine synthetase]-L-tyrosine + ATP = [glutamine synthetase]-O(4)-(5'-adenylyl)-L-tyrosine + diphosphate</text>
        <dbReference type="Rhea" id="RHEA:18589"/>
        <dbReference type="Rhea" id="RHEA-COMP:10660"/>
        <dbReference type="Rhea" id="RHEA-COMP:10661"/>
        <dbReference type="ChEBI" id="CHEBI:30616"/>
        <dbReference type="ChEBI" id="CHEBI:33019"/>
        <dbReference type="ChEBI" id="CHEBI:46858"/>
        <dbReference type="ChEBI" id="CHEBI:83624"/>
        <dbReference type="EC" id="2.7.7.42"/>
    </reaction>
</comment>
<dbReference type="InterPro" id="IPR023057">
    <property type="entry name" value="GlnE"/>
</dbReference>
<dbReference type="PANTHER" id="PTHR30621">
    <property type="entry name" value="GLUTAMINE SYNTHETASE ADENYLYLTRANSFERASE"/>
    <property type="match status" value="1"/>
</dbReference>
<dbReference type="EC" id="2.7.7.42" evidence="7"/>
<dbReference type="OrthoDB" id="9759366at2"/>
<dbReference type="SUPFAM" id="SSF81301">
    <property type="entry name" value="Nucleotidyltransferase"/>
    <property type="match status" value="2"/>
</dbReference>
<comment type="similarity">
    <text evidence="7">Belongs to the GlnE family.</text>
</comment>
<keyword evidence="6 7" id="KW-0511">Multifunctional enzyme</keyword>
<evidence type="ECO:0000313" key="10">
    <source>
        <dbReference type="EMBL" id="AWB66788.1"/>
    </source>
</evidence>
<dbReference type="EMBL" id="CP026604">
    <property type="protein sequence ID" value="AWB66788.1"/>
    <property type="molecule type" value="Genomic_DNA"/>
</dbReference>
<evidence type="ECO:0000256" key="3">
    <source>
        <dbReference type="ARBA" id="ARBA00022741"/>
    </source>
</evidence>
<evidence type="ECO:0000256" key="5">
    <source>
        <dbReference type="ARBA" id="ARBA00022842"/>
    </source>
</evidence>
<dbReference type="Pfam" id="PF03710">
    <property type="entry name" value="GlnE"/>
    <property type="match status" value="2"/>
</dbReference>
<feature type="domain" description="PII-uridylyltransferase/Glutamine-synthetase adenylyltransferase" evidence="9">
    <location>
        <begin position="853"/>
        <end position="943"/>
    </location>
</feature>
<dbReference type="AlphaFoldDB" id="A0A2S0VRE8"/>
<dbReference type="Proteomes" id="UP000244441">
    <property type="component" value="Chromosome"/>
</dbReference>
<dbReference type="GO" id="GO:0005524">
    <property type="term" value="F:ATP binding"/>
    <property type="evidence" value="ECO:0007669"/>
    <property type="project" value="UniProtKB-UniRule"/>
</dbReference>
<keyword evidence="2 7" id="KW-0548">Nucleotidyltransferase</keyword>
<dbReference type="Gene3D" id="1.20.120.330">
    <property type="entry name" value="Nucleotidyltransferases domain 2"/>
    <property type="match status" value="2"/>
</dbReference>
<gene>
    <name evidence="7" type="primary">glnE</name>
    <name evidence="10" type="ORF">C2869_10270</name>
</gene>
<dbReference type="NCBIfam" id="NF008292">
    <property type="entry name" value="PRK11072.1"/>
    <property type="match status" value="1"/>
</dbReference>
<name>A0A2S0VRE8_9ALTE</name>
<dbReference type="Gene3D" id="3.30.460.10">
    <property type="entry name" value="Beta Polymerase, domain 2"/>
    <property type="match status" value="2"/>
</dbReference>
<comment type="cofactor">
    <cofactor evidence="7">
        <name>Mg(2+)</name>
        <dbReference type="ChEBI" id="CHEBI:18420"/>
    </cofactor>
</comment>
<dbReference type="GO" id="GO:0047388">
    <property type="term" value="F:[glutamine synthetase]-adenylyl-L-tyrosine phosphorylase activity"/>
    <property type="evidence" value="ECO:0007669"/>
    <property type="project" value="UniProtKB-EC"/>
</dbReference>
<organism evidence="10 11">
    <name type="scientific">Saccharobesus litoralis</name>
    <dbReference type="NCBI Taxonomy" id="2172099"/>
    <lineage>
        <taxon>Bacteria</taxon>
        <taxon>Pseudomonadati</taxon>
        <taxon>Pseudomonadota</taxon>
        <taxon>Gammaproteobacteria</taxon>
        <taxon>Alteromonadales</taxon>
        <taxon>Alteromonadaceae</taxon>
        <taxon>Saccharobesus</taxon>
    </lineage>
</organism>
<feature type="domain" description="Glutamate-ammonia ligase adenylyltransferase repeated" evidence="8">
    <location>
        <begin position="56"/>
        <end position="288"/>
    </location>
</feature>
<dbReference type="GO" id="GO:0008882">
    <property type="term" value="F:[glutamate-ammonia-ligase] adenylyltransferase activity"/>
    <property type="evidence" value="ECO:0007669"/>
    <property type="project" value="UniProtKB-UniRule"/>
</dbReference>
<comment type="catalytic activity">
    <reaction evidence="7">
        <text>[glutamine synthetase]-O(4)-(5'-adenylyl)-L-tyrosine + phosphate = [glutamine synthetase]-L-tyrosine + ADP</text>
        <dbReference type="Rhea" id="RHEA:43716"/>
        <dbReference type="Rhea" id="RHEA-COMP:10660"/>
        <dbReference type="Rhea" id="RHEA-COMP:10661"/>
        <dbReference type="ChEBI" id="CHEBI:43474"/>
        <dbReference type="ChEBI" id="CHEBI:46858"/>
        <dbReference type="ChEBI" id="CHEBI:83624"/>
        <dbReference type="ChEBI" id="CHEBI:456216"/>
        <dbReference type="EC" id="2.7.7.89"/>
    </reaction>
</comment>
<dbReference type="InterPro" id="IPR043519">
    <property type="entry name" value="NT_sf"/>
</dbReference>
<sequence>MSQPYSAHIKPKTTDWCKLSTQAQQQGELHWQNLIKHHPSFEQLPTAQQTMIKWQFANSRFIAESCQKEPDTLKQLLDQPANIDDRIPSVTQELTDKLSKITSEDGLKQLIRQVRRQQMLMIAWRDLCGAADLNESFQQISGLAELLISQALGWLYQFYSQQWGTPTDKHGKTQPMYVLGMGKLGGQELNFSSDIDLIFCYPEDGETEGGRKVLDNHTFFTRLGQKLISALSQSTMDGFVYRVDMRLRPNGESGPLVMSYAMLEDYYQSQGRDWERYAMLKARIIAPKQWHAFPEYQALYDLFRPFVYRKYIDFSAIESLRKMKALINQEVKRKGLKDNIKLGAGGIREVEFIAQTFQLIRGGQIPELRLQSTRSALLEIPKHCDLPQEQVDNLLSCYHFLRKTEHVLQELSDAQTQTLPHDIENQNRVANLVGFASYSEFLTALERCQQQVNHVFQSVIADPHDEQQQAVKFDYWLDGLDEETLTAHLSSDHPYIDPELLYKQINQTKQELIKRRVGPRGREVLDKLMPHLIETILNSPKPLMVLQRVSDFIAAIATRTAYLELLLENTCATDQLIKLLSASPWIFEQLCKHPILLDELIDPTQLYHICNKQEYADELRQKLLRVDEDDLEQQMETLRQFKNIQQLRVAAADVTGILPVMKVSDQLTWLAEVILEQVMNLAWQPLVNKHGCPSALEGTDNKGFAILGYGKLGGWEFGYGSDLDMVFVHNQDGYQETTGDSNGKRVVTNIQFYTRYAQKIIHILSARMHSGILYEVDMRLRPSGDSGLLVTSLQGFAEYQEKDAWTWEHQALVRCRPIAGDPELMQQAKQVRHTILATQRDSQKLAQDVIAMRQKMRDHLVKAKEGEFDLKQAQGGIADIEFITQFLVLNNSHQEPDLTEWSDNVRILQTILNKGILIGEQVNTLTDSYLTLRNRGHKLALAQQAVITDASEFRQLAASVTEVWQSVFAEWL</sequence>
<evidence type="ECO:0000256" key="6">
    <source>
        <dbReference type="ARBA" id="ARBA00023268"/>
    </source>
</evidence>
<accession>A0A2S0VRE8</accession>
<keyword evidence="10" id="KW-0436">Ligase</keyword>
<dbReference type="HAMAP" id="MF_00802">
    <property type="entry name" value="GlnE"/>
    <property type="match status" value="1"/>
</dbReference>
<keyword evidence="5 7" id="KW-0460">Magnesium</keyword>
<reference evidence="10 11" key="1">
    <citation type="submission" date="2018-01" db="EMBL/GenBank/DDBJ databases">
        <title>Genome sequence of a Cantenovulum-like bacteria.</title>
        <authorList>
            <person name="Tan W.R."/>
            <person name="Lau N.-S."/>
            <person name="Go F."/>
            <person name="Amirul A.-A.A."/>
        </authorList>
    </citation>
    <scope>NUCLEOTIDE SEQUENCE [LARGE SCALE GENOMIC DNA]</scope>
    <source>
        <strain evidence="10 11">CCB-QB4</strain>
    </source>
</reference>
<dbReference type="Pfam" id="PF08335">
    <property type="entry name" value="GlnD_UR_UTase"/>
    <property type="match status" value="2"/>
</dbReference>
<dbReference type="GO" id="GO:0000287">
    <property type="term" value="F:magnesium ion binding"/>
    <property type="evidence" value="ECO:0007669"/>
    <property type="project" value="UniProtKB-UniRule"/>
</dbReference>
<dbReference type="FunFam" id="3.30.460.10:FF:000009">
    <property type="entry name" value="Bifunctional glutamine synthetase adenylyltransferase/adenylyl-removing enzyme"/>
    <property type="match status" value="2"/>
</dbReference>
<dbReference type="GO" id="GO:0016874">
    <property type="term" value="F:ligase activity"/>
    <property type="evidence" value="ECO:0007669"/>
    <property type="project" value="UniProtKB-KW"/>
</dbReference>
<dbReference type="InterPro" id="IPR013546">
    <property type="entry name" value="PII_UdlTrfase/GS_AdlTrfase"/>
</dbReference>
<dbReference type="SUPFAM" id="SSF81593">
    <property type="entry name" value="Nucleotidyltransferase substrate binding subunit/domain"/>
    <property type="match status" value="2"/>
</dbReference>
<evidence type="ECO:0000256" key="7">
    <source>
        <dbReference type="HAMAP-Rule" id="MF_00802"/>
    </source>
</evidence>
<dbReference type="InterPro" id="IPR005190">
    <property type="entry name" value="GlnE_rpt_dom"/>
</dbReference>
<comment type="function">
    <text evidence="7">Involved in the regulation of glutamine synthetase GlnA, a key enzyme in the process to assimilate ammonia. When cellular nitrogen levels are high, the C-terminal adenylyl transferase (AT) inactivates GlnA by covalent transfer of an adenylyl group from ATP to specific tyrosine residue of GlnA, thus reducing its activity. Conversely, when nitrogen levels are low, the N-terminal adenylyl removase (AR) activates GlnA by removing the adenylyl group by phosphorolysis, increasing its activity. The regulatory region of GlnE binds the signal transduction protein PII (GlnB) which indicates the nitrogen status of the cell.</text>
</comment>
<dbReference type="GO" id="GO:0005829">
    <property type="term" value="C:cytosol"/>
    <property type="evidence" value="ECO:0007669"/>
    <property type="project" value="TreeGrafter"/>
</dbReference>
<dbReference type="Gene3D" id="1.20.120.1510">
    <property type="match status" value="1"/>
</dbReference>
<keyword evidence="4 7" id="KW-0067">ATP-binding</keyword>
<dbReference type="Gene3D" id="1.10.4050.10">
    <property type="entry name" value="Glutamine synthase adenylyltransferase GlnE"/>
    <property type="match status" value="1"/>
</dbReference>
<proteinExistence type="inferred from homology"/>
<keyword evidence="11" id="KW-1185">Reference proteome</keyword>
<evidence type="ECO:0000256" key="1">
    <source>
        <dbReference type="ARBA" id="ARBA00022679"/>
    </source>
</evidence>
<evidence type="ECO:0000313" key="11">
    <source>
        <dbReference type="Proteomes" id="UP000244441"/>
    </source>
</evidence>
<dbReference type="EC" id="2.7.7.89" evidence="7"/>
<evidence type="ECO:0000259" key="9">
    <source>
        <dbReference type="Pfam" id="PF08335"/>
    </source>
</evidence>
<keyword evidence="1 7" id="KW-0808">Transferase</keyword>
<dbReference type="GO" id="GO:0000820">
    <property type="term" value="P:regulation of glutamine family amino acid metabolic process"/>
    <property type="evidence" value="ECO:0007669"/>
    <property type="project" value="UniProtKB-UniRule"/>
</dbReference>
<feature type="domain" description="Glutamate-ammonia ligase adenylyltransferase repeated" evidence="8">
    <location>
        <begin position="574"/>
        <end position="829"/>
    </location>
</feature>
<dbReference type="FunFam" id="1.20.120.330:FF:000005">
    <property type="entry name" value="Bifunctional glutamine synthetase adenylyltransferase/adenylyl-removing enzyme"/>
    <property type="match status" value="1"/>
</dbReference>
<dbReference type="PANTHER" id="PTHR30621:SF0">
    <property type="entry name" value="BIFUNCTIONAL GLUTAMINE SYNTHETASE ADENYLYLTRANSFERASE_ADENYLYL-REMOVING ENZYME"/>
    <property type="match status" value="1"/>
</dbReference>
<evidence type="ECO:0000256" key="2">
    <source>
        <dbReference type="ARBA" id="ARBA00022695"/>
    </source>
</evidence>
<protein>
    <recommendedName>
        <fullName evidence="7">Bifunctional glutamine synthetase adenylyltransferase/adenylyl-removing enzyme</fullName>
    </recommendedName>
    <alternativeName>
        <fullName evidence="7">ATP:glutamine synthetase adenylyltransferase</fullName>
    </alternativeName>
    <alternativeName>
        <fullName evidence="7">ATase</fullName>
    </alternativeName>
    <domain>
        <recommendedName>
            <fullName evidence="7">Glutamine synthetase adenylyl-L-tyrosine phosphorylase</fullName>
            <ecNumber evidence="7">2.7.7.89</ecNumber>
        </recommendedName>
        <alternativeName>
            <fullName evidence="7">Adenylyl removase</fullName>
            <shortName evidence="7">AR</shortName>
            <shortName evidence="7">AT-N</shortName>
        </alternativeName>
    </domain>
    <domain>
        <recommendedName>
            <fullName evidence="7">Glutamine synthetase adenylyl transferase</fullName>
            <ecNumber evidence="7">2.7.7.42</ecNumber>
        </recommendedName>
        <alternativeName>
            <fullName evidence="7">Adenylyl transferase</fullName>
            <shortName evidence="7">AT</shortName>
            <shortName evidence="7">AT-C</shortName>
        </alternativeName>
    </domain>
</protein>
<dbReference type="KEGG" id="cate:C2869_10270"/>
<evidence type="ECO:0000256" key="4">
    <source>
        <dbReference type="ARBA" id="ARBA00022840"/>
    </source>
</evidence>
<dbReference type="CDD" id="cd05401">
    <property type="entry name" value="NT_GlnE_GlnD_like"/>
    <property type="match status" value="2"/>
</dbReference>